<reference evidence="2 3" key="1">
    <citation type="journal article" date="2020" name="BMC Genomics">
        <title>Intraspecific diversification of the crop wild relative Brassica cretica Lam. using demographic model selection.</title>
        <authorList>
            <person name="Kioukis A."/>
            <person name="Michalopoulou V.A."/>
            <person name="Briers L."/>
            <person name="Pirintsos S."/>
            <person name="Studholme D.J."/>
            <person name="Pavlidis P."/>
            <person name="Sarris P.F."/>
        </authorList>
    </citation>
    <scope>NUCLEOTIDE SEQUENCE [LARGE SCALE GENOMIC DNA]</scope>
    <source>
        <strain evidence="3">cv. PFS-1207/04</strain>
    </source>
</reference>
<comment type="caution">
    <text evidence="2">The sequence shown here is derived from an EMBL/GenBank/DDBJ whole genome shotgun (WGS) entry which is preliminary data.</text>
</comment>
<evidence type="ECO:0008006" key="4">
    <source>
        <dbReference type="Google" id="ProtNLM"/>
    </source>
</evidence>
<gene>
    <name evidence="2" type="ORF">DY000_02021566</name>
</gene>
<dbReference type="PANTHER" id="PTHR33067:SF31">
    <property type="entry name" value="RNA-DIRECTED DNA POLYMERASE"/>
    <property type="match status" value="1"/>
</dbReference>
<organism evidence="2 3">
    <name type="scientific">Brassica cretica</name>
    <name type="common">Mustard</name>
    <dbReference type="NCBI Taxonomy" id="69181"/>
    <lineage>
        <taxon>Eukaryota</taxon>
        <taxon>Viridiplantae</taxon>
        <taxon>Streptophyta</taxon>
        <taxon>Embryophyta</taxon>
        <taxon>Tracheophyta</taxon>
        <taxon>Spermatophyta</taxon>
        <taxon>Magnoliopsida</taxon>
        <taxon>eudicotyledons</taxon>
        <taxon>Gunneridae</taxon>
        <taxon>Pentapetalae</taxon>
        <taxon>rosids</taxon>
        <taxon>malvids</taxon>
        <taxon>Brassicales</taxon>
        <taxon>Brassicaceae</taxon>
        <taxon>Brassiceae</taxon>
        <taxon>Brassica</taxon>
    </lineage>
</organism>
<keyword evidence="3" id="KW-1185">Reference proteome</keyword>
<protein>
    <recommendedName>
        <fullName evidence="4">Aspartic peptidase DDI1-type domain-containing protein</fullName>
    </recommendedName>
</protein>
<evidence type="ECO:0000313" key="2">
    <source>
        <dbReference type="EMBL" id="KAF3596416.1"/>
    </source>
</evidence>
<accession>A0ABQ7EHW2</accession>
<feature type="region of interest" description="Disordered" evidence="1">
    <location>
        <begin position="1"/>
        <end position="42"/>
    </location>
</feature>
<proteinExistence type="predicted"/>
<sequence length="279" mass="31604">MPKIDSARINAVRPQPKPSANPLETTNTHSEDAPEPMEVDKAPIRRTLRKRMEKVAKLLKRGTNVKEMKSFLKRVLSIPLEKPFEEAYFAHRLWMFFRETKEAEEDIRRMFHQVREKTKNRITLKKKSDPEKFAIPCLVKGIEFPHALCDTGASVSILPRVMADQLGQKGDEWMACSFSGCLLQKNVVLWWWVPLDEAVSCLGIVEYPKIFKGFDALYGRLVFLATTDLLCSLSVSKLSVSLVVADPGKSTASTCGSVREGSIVCFQTLDRVLRKDAFL</sequence>
<dbReference type="EMBL" id="QGKV02000299">
    <property type="protein sequence ID" value="KAF3596416.1"/>
    <property type="molecule type" value="Genomic_DNA"/>
</dbReference>
<name>A0ABQ7EHW2_BRACR</name>
<dbReference type="Proteomes" id="UP000266723">
    <property type="component" value="Unassembled WGS sequence"/>
</dbReference>
<evidence type="ECO:0000256" key="1">
    <source>
        <dbReference type="SAM" id="MobiDB-lite"/>
    </source>
</evidence>
<dbReference type="InterPro" id="IPR021109">
    <property type="entry name" value="Peptidase_aspartic_dom_sf"/>
</dbReference>
<dbReference type="PANTHER" id="PTHR33067">
    <property type="entry name" value="RNA-DIRECTED DNA POLYMERASE-RELATED"/>
    <property type="match status" value="1"/>
</dbReference>
<dbReference type="Gene3D" id="2.40.70.10">
    <property type="entry name" value="Acid Proteases"/>
    <property type="match status" value="1"/>
</dbReference>
<evidence type="ECO:0000313" key="3">
    <source>
        <dbReference type="Proteomes" id="UP000266723"/>
    </source>
</evidence>